<evidence type="ECO:0000256" key="4">
    <source>
        <dbReference type="ARBA" id="ARBA00023125"/>
    </source>
</evidence>
<dbReference type="FunFam" id="3.40.50.300:FF:000006">
    <property type="entry name" value="DNA-binding transcriptional regulator NtrC"/>
    <property type="match status" value="1"/>
</dbReference>
<gene>
    <name evidence="8" type="ORF">SAMN02745117_01388</name>
</gene>
<proteinExistence type="predicted"/>
<evidence type="ECO:0000256" key="3">
    <source>
        <dbReference type="ARBA" id="ARBA00023015"/>
    </source>
</evidence>
<dbReference type="PROSITE" id="PS50045">
    <property type="entry name" value="SIGMA54_INTERACT_4"/>
    <property type="match status" value="1"/>
</dbReference>
<dbReference type="Proteomes" id="UP000184327">
    <property type="component" value="Unassembled WGS sequence"/>
</dbReference>
<evidence type="ECO:0000256" key="6">
    <source>
        <dbReference type="SAM" id="MobiDB-lite"/>
    </source>
</evidence>
<dbReference type="SMART" id="SM00382">
    <property type="entry name" value="AAA"/>
    <property type="match status" value="1"/>
</dbReference>
<evidence type="ECO:0000313" key="8">
    <source>
        <dbReference type="EMBL" id="SHF13174.1"/>
    </source>
</evidence>
<dbReference type="SUPFAM" id="SSF46689">
    <property type="entry name" value="Homeodomain-like"/>
    <property type="match status" value="1"/>
</dbReference>
<organism evidence="8 9">
    <name type="scientific">Lampropedia hyalina DSM 16112</name>
    <dbReference type="NCBI Taxonomy" id="1122156"/>
    <lineage>
        <taxon>Bacteria</taxon>
        <taxon>Pseudomonadati</taxon>
        <taxon>Pseudomonadota</taxon>
        <taxon>Betaproteobacteria</taxon>
        <taxon>Burkholderiales</taxon>
        <taxon>Comamonadaceae</taxon>
        <taxon>Lampropedia</taxon>
    </lineage>
</organism>
<dbReference type="SUPFAM" id="SSF52540">
    <property type="entry name" value="P-loop containing nucleoside triphosphate hydrolases"/>
    <property type="match status" value="1"/>
</dbReference>
<feature type="region of interest" description="Disordered" evidence="6">
    <location>
        <begin position="366"/>
        <end position="391"/>
    </location>
</feature>
<dbReference type="RefSeq" id="WP_073355971.1">
    <property type="nucleotide sequence ID" value="NZ_FQUZ01000013.1"/>
</dbReference>
<dbReference type="InterPro" id="IPR009057">
    <property type="entry name" value="Homeodomain-like_sf"/>
</dbReference>
<dbReference type="InterPro" id="IPR058031">
    <property type="entry name" value="AAA_lid_NorR"/>
</dbReference>
<accession>A0A1M4Z544</accession>
<dbReference type="GO" id="GO:0003677">
    <property type="term" value="F:DNA binding"/>
    <property type="evidence" value="ECO:0007669"/>
    <property type="project" value="UniProtKB-KW"/>
</dbReference>
<evidence type="ECO:0000259" key="7">
    <source>
        <dbReference type="PROSITE" id="PS50045"/>
    </source>
</evidence>
<feature type="region of interest" description="Disordered" evidence="6">
    <location>
        <begin position="1"/>
        <end position="25"/>
    </location>
</feature>
<dbReference type="GO" id="GO:0006355">
    <property type="term" value="P:regulation of DNA-templated transcription"/>
    <property type="evidence" value="ECO:0007669"/>
    <property type="project" value="InterPro"/>
</dbReference>
<dbReference type="PROSITE" id="PS00688">
    <property type="entry name" value="SIGMA54_INTERACT_3"/>
    <property type="match status" value="1"/>
</dbReference>
<feature type="domain" description="Sigma-54 factor interaction" evidence="7">
    <location>
        <begin position="30"/>
        <end position="259"/>
    </location>
</feature>
<sequence>MSNLPRWPLPSASTAGEPDATGTARPAEGWVFEDPRSQSLLETIHQVAPSQASILIQGESGTEKEAIARYIHQHSPRRNGPFVSVNCGALSEVLVNSELFGYENGAFAGAFGSVAGRFEDAHQGTLLLDEIDDLPPSMQNKLLRVLHERSVQRLGASQRTTIDVRVIAATPRRLEQQVAARRFREDLYYALNVVTLDVPPLRQRPGDILPLAEHFIGLYSRRMNHAPIELSREAIALLLAYPWPGNVRELENVIHRTLLLSRGIRIRADELRLPASAQAGLPPPAPSSDDSAPQHPQAVLAANQLLDEALESLCDQYSEGLEALLQNALLLKVWQRNRLNQVQTARQLGLSRSVVRTRLLRLGQLSPSGEAIAPTPDGPPCSPSAGPATGQ</sequence>
<name>A0A1M4Z544_9BURK</name>
<keyword evidence="9" id="KW-1185">Reference proteome</keyword>
<dbReference type="EMBL" id="FQUZ01000013">
    <property type="protein sequence ID" value="SHF13174.1"/>
    <property type="molecule type" value="Genomic_DNA"/>
</dbReference>
<evidence type="ECO:0000313" key="9">
    <source>
        <dbReference type="Proteomes" id="UP000184327"/>
    </source>
</evidence>
<dbReference type="PANTHER" id="PTHR32071">
    <property type="entry name" value="TRANSCRIPTIONAL REGULATORY PROTEIN"/>
    <property type="match status" value="1"/>
</dbReference>
<dbReference type="Pfam" id="PF00158">
    <property type="entry name" value="Sigma54_activat"/>
    <property type="match status" value="1"/>
</dbReference>
<evidence type="ECO:0000256" key="5">
    <source>
        <dbReference type="ARBA" id="ARBA00023163"/>
    </source>
</evidence>
<dbReference type="Gene3D" id="1.10.8.60">
    <property type="match status" value="1"/>
</dbReference>
<dbReference type="GO" id="GO:0005524">
    <property type="term" value="F:ATP binding"/>
    <property type="evidence" value="ECO:0007669"/>
    <property type="project" value="UniProtKB-KW"/>
</dbReference>
<dbReference type="STRING" id="1122156.SAMN02745117_01388"/>
<reference evidence="8 9" key="1">
    <citation type="submission" date="2016-11" db="EMBL/GenBank/DDBJ databases">
        <authorList>
            <person name="Jaros S."/>
            <person name="Januszkiewicz K."/>
            <person name="Wedrychowicz H."/>
        </authorList>
    </citation>
    <scope>NUCLEOTIDE SEQUENCE [LARGE SCALE GENOMIC DNA]</scope>
    <source>
        <strain evidence="8 9">DSM 16112</strain>
    </source>
</reference>
<dbReference type="Pfam" id="PF25601">
    <property type="entry name" value="AAA_lid_14"/>
    <property type="match status" value="1"/>
</dbReference>
<keyword evidence="4 8" id="KW-0238">DNA-binding</keyword>
<dbReference type="InterPro" id="IPR002078">
    <property type="entry name" value="Sigma_54_int"/>
</dbReference>
<keyword evidence="1" id="KW-0547">Nucleotide-binding</keyword>
<evidence type="ECO:0000256" key="1">
    <source>
        <dbReference type="ARBA" id="ARBA00022741"/>
    </source>
</evidence>
<dbReference type="InterPro" id="IPR003593">
    <property type="entry name" value="AAA+_ATPase"/>
</dbReference>
<keyword evidence="5" id="KW-0804">Transcription</keyword>
<dbReference type="CDD" id="cd00009">
    <property type="entry name" value="AAA"/>
    <property type="match status" value="1"/>
</dbReference>
<dbReference type="InterPro" id="IPR025944">
    <property type="entry name" value="Sigma_54_int_dom_CS"/>
</dbReference>
<protein>
    <submittedName>
        <fullName evidence="8">DNA-binding transcriptional response regulator, NtrC family, contains REC, AAA-type ATPase, and a Fis-type DNA-binding domains</fullName>
    </submittedName>
</protein>
<dbReference type="AlphaFoldDB" id="A0A1M4Z544"/>
<dbReference type="PANTHER" id="PTHR32071:SF21">
    <property type="entry name" value="TRANSCRIPTIONAL REGULATORY PROTEIN FLGR"/>
    <property type="match status" value="1"/>
</dbReference>
<dbReference type="OrthoDB" id="9761705at2"/>
<evidence type="ECO:0000256" key="2">
    <source>
        <dbReference type="ARBA" id="ARBA00022840"/>
    </source>
</evidence>
<keyword evidence="3" id="KW-0805">Transcription regulation</keyword>
<dbReference type="InterPro" id="IPR027417">
    <property type="entry name" value="P-loop_NTPase"/>
</dbReference>
<dbReference type="Gene3D" id="3.40.50.300">
    <property type="entry name" value="P-loop containing nucleotide triphosphate hydrolases"/>
    <property type="match status" value="1"/>
</dbReference>
<keyword evidence="2" id="KW-0067">ATP-binding</keyword>